<evidence type="ECO:0000256" key="1">
    <source>
        <dbReference type="SAM" id="MobiDB-lite"/>
    </source>
</evidence>
<dbReference type="Proteomes" id="UP001530400">
    <property type="component" value="Unassembled WGS sequence"/>
</dbReference>
<dbReference type="EMBL" id="JALLPJ020001276">
    <property type="protein sequence ID" value="KAL3771986.1"/>
    <property type="molecule type" value="Genomic_DNA"/>
</dbReference>
<gene>
    <name evidence="2" type="ORF">ACHAWO_009177</name>
</gene>
<feature type="region of interest" description="Disordered" evidence="1">
    <location>
        <begin position="183"/>
        <end position="205"/>
    </location>
</feature>
<reference evidence="2 3" key="1">
    <citation type="submission" date="2024-10" db="EMBL/GenBank/DDBJ databases">
        <title>Updated reference genomes for cyclostephanoid diatoms.</title>
        <authorList>
            <person name="Roberts W.R."/>
            <person name="Alverson A.J."/>
        </authorList>
    </citation>
    <scope>NUCLEOTIDE SEQUENCE [LARGE SCALE GENOMIC DNA]</scope>
    <source>
        <strain evidence="2 3">AJA010-31</strain>
    </source>
</reference>
<organism evidence="2 3">
    <name type="scientific">Cyclotella atomus</name>
    <dbReference type="NCBI Taxonomy" id="382360"/>
    <lineage>
        <taxon>Eukaryota</taxon>
        <taxon>Sar</taxon>
        <taxon>Stramenopiles</taxon>
        <taxon>Ochrophyta</taxon>
        <taxon>Bacillariophyta</taxon>
        <taxon>Coscinodiscophyceae</taxon>
        <taxon>Thalassiosirophycidae</taxon>
        <taxon>Stephanodiscales</taxon>
        <taxon>Stephanodiscaceae</taxon>
        <taxon>Cyclotella</taxon>
    </lineage>
</organism>
<sequence>MMAKPKKTKKQQQAQSSNLISIDPSRIRYQHSRIRPHFSGCGTSVHHTLESIQSGSLSVDDLPPIQVLIGPSDTDGNPWYFTLNNRRLWVFKQLREGGYLTTRVPENTVNVRVREVKSQSERERYTLENCSLDAKFIREKVVKEEHVNVGGVLDSGWSCQEEVEKSECVDEKVEEDCLAECSLEDSSEDESEDEVMHLNPFSALM</sequence>
<accession>A0ABD3NAE3</accession>
<evidence type="ECO:0000313" key="3">
    <source>
        <dbReference type="Proteomes" id="UP001530400"/>
    </source>
</evidence>
<dbReference type="AlphaFoldDB" id="A0ABD3NAE3"/>
<dbReference type="PANTHER" id="PTHR35378">
    <property type="entry name" value="UNNAMED PRODUCT"/>
    <property type="match status" value="1"/>
</dbReference>
<name>A0ABD3NAE3_9STRA</name>
<keyword evidence="3" id="KW-1185">Reference proteome</keyword>
<proteinExistence type="predicted"/>
<dbReference type="PANTHER" id="PTHR35378:SF1">
    <property type="entry name" value="C2H2-TYPE DOMAIN-CONTAINING PROTEIN"/>
    <property type="match status" value="1"/>
</dbReference>
<evidence type="ECO:0000313" key="2">
    <source>
        <dbReference type="EMBL" id="KAL3771986.1"/>
    </source>
</evidence>
<feature type="region of interest" description="Disordered" evidence="1">
    <location>
        <begin position="1"/>
        <end position="22"/>
    </location>
</feature>
<feature type="compositionally biased region" description="Acidic residues" evidence="1">
    <location>
        <begin position="183"/>
        <end position="193"/>
    </location>
</feature>
<comment type="caution">
    <text evidence="2">The sequence shown here is derived from an EMBL/GenBank/DDBJ whole genome shotgun (WGS) entry which is preliminary data.</text>
</comment>
<protein>
    <submittedName>
        <fullName evidence="2">Uncharacterized protein</fullName>
    </submittedName>
</protein>
<feature type="compositionally biased region" description="Basic residues" evidence="1">
    <location>
        <begin position="1"/>
        <end position="10"/>
    </location>
</feature>